<evidence type="ECO:0000256" key="1">
    <source>
        <dbReference type="SAM" id="MobiDB-lite"/>
    </source>
</evidence>
<organism evidence="2 3">
    <name type="scientific">Datura stramonium</name>
    <name type="common">Jimsonweed</name>
    <name type="synonym">Common thornapple</name>
    <dbReference type="NCBI Taxonomy" id="4076"/>
    <lineage>
        <taxon>Eukaryota</taxon>
        <taxon>Viridiplantae</taxon>
        <taxon>Streptophyta</taxon>
        <taxon>Embryophyta</taxon>
        <taxon>Tracheophyta</taxon>
        <taxon>Spermatophyta</taxon>
        <taxon>Magnoliopsida</taxon>
        <taxon>eudicotyledons</taxon>
        <taxon>Gunneridae</taxon>
        <taxon>Pentapetalae</taxon>
        <taxon>asterids</taxon>
        <taxon>lamiids</taxon>
        <taxon>Solanales</taxon>
        <taxon>Solanaceae</taxon>
        <taxon>Solanoideae</taxon>
        <taxon>Datureae</taxon>
        <taxon>Datura</taxon>
    </lineage>
</organism>
<comment type="caution">
    <text evidence="2">The sequence shown here is derived from an EMBL/GenBank/DDBJ whole genome shotgun (WGS) entry which is preliminary data.</text>
</comment>
<protein>
    <submittedName>
        <fullName evidence="2">Uncharacterized protein</fullName>
    </submittedName>
</protein>
<dbReference type="Proteomes" id="UP000823775">
    <property type="component" value="Unassembled WGS sequence"/>
</dbReference>
<sequence>MVLVNDKEKTPERGNKDSPSLNSSGHDNVDALFEEDEFIDPEALRDKNVKASERVLNTQIQVIL</sequence>
<reference evidence="2 3" key="1">
    <citation type="journal article" date="2021" name="BMC Genomics">
        <title>Datura genome reveals duplications of psychoactive alkaloid biosynthetic genes and high mutation rate following tissue culture.</title>
        <authorList>
            <person name="Rajewski A."/>
            <person name="Carter-House D."/>
            <person name="Stajich J."/>
            <person name="Litt A."/>
        </authorList>
    </citation>
    <scope>NUCLEOTIDE SEQUENCE [LARGE SCALE GENOMIC DNA]</scope>
    <source>
        <strain evidence="2">AR-01</strain>
    </source>
</reference>
<gene>
    <name evidence="2" type="ORF">HAX54_046696</name>
</gene>
<feature type="compositionally biased region" description="Polar residues" evidence="1">
    <location>
        <begin position="17"/>
        <end position="26"/>
    </location>
</feature>
<feature type="region of interest" description="Disordered" evidence="1">
    <location>
        <begin position="1"/>
        <end position="28"/>
    </location>
</feature>
<proteinExistence type="predicted"/>
<evidence type="ECO:0000313" key="2">
    <source>
        <dbReference type="EMBL" id="MCE3050228.1"/>
    </source>
</evidence>
<accession>A0ABS8WHG4</accession>
<name>A0ABS8WHG4_DATST</name>
<feature type="non-terminal residue" evidence="2">
    <location>
        <position position="64"/>
    </location>
</feature>
<evidence type="ECO:0000313" key="3">
    <source>
        <dbReference type="Proteomes" id="UP000823775"/>
    </source>
</evidence>
<dbReference type="EMBL" id="JACEIK010007408">
    <property type="protein sequence ID" value="MCE3050228.1"/>
    <property type="molecule type" value="Genomic_DNA"/>
</dbReference>
<feature type="compositionally biased region" description="Basic and acidic residues" evidence="1">
    <location>
        <begin position="1"/>
        <end position="16"/>
    </location>
</feature>
<keyword evidence="3" id="KW-1185">Reference proteome</keyword>